<feature type="binding site" evidence="1">
    <location>
        <position position="399"/>
    </location>
    <ligand>
        <name>Mg(2+)</name>
        <dbReference type="ChEBI" id="CHEBI:18420"/>
        <label>1</label>
    </ligand>
</feature>
<sequence length="460" mass="51855">MRENILEHIRLQYVSRAEYIETELRQSAQEGKDIDASIKQEAEDILKEKGTVRGEDRALRLYERVRQMPVKADFPYREPETLEEILELLPPCSPRAINKDVLKDKILGAWLGRAAGCLLGQPVECWTRDRILGFLKETDNYPIQRYMSSDVSGDVRERYQVADEPGAYGNPKISWINNISCAPEDDDMNYTVMGMQILENYGREFVPMDVAEFLTTNVPVFMTCTAERMAYKNIINGILPPETAAYGNPYREWLGGQIRVDAYAYVNPGNPREAARMAVKDASVTHTKNGIYASAFCAALIAESAVCETPGEAIERAMHYIPQTSRLYSALEEFLKLCGETEDPEEMIAWIHKNYNEEDLHDWCHVIPNDMIICLSLLYGGRDYTRVIGLAVEAGFDTDCNGATAGSAFGMMYGAEAIPDKWKTPLGGQLMTRIGCQGRVSFQELADRCIKLIDEPYVTL</sequence>
<dbReference type="SUPFAM" id="SSF101478">
    <property type="entry name" value="ADP-ribosylglycohydrolase"/>
    <property type="match status" value="1"/>
</dbReference>
<dbReference type="InterPro" id="IPR005502">
    <property type="entry name" value="Ribosyl_crysJ1"/>
</dbReference>
<proteinExistence type="predicted"/>
<protein>
    <submittedName>
        <fullName evidence="2">ADP-ribosylglycohydrolase</fullName>
    </submittedName>
</protein>
<feature type="binding site" evidence="1">
    <location>
        <position position="397"/>
    </location>
    <ligand>
        <name>Mg(2+)</name>
        <dbReference type="ChEBI" id="CHEBI:18420"/>
        <label>1</label>
    </ligand>
</feature>
<dbReference type="Proteomes" id="UP000184245">
    <property type="component" value="Unassembled WGS sequence"/>
</dbReference>
<dbReference type="Pfam" id="PF03747">
    <property type="entry name" value="ADP_ribosyl_GH"/>
    <property type="match status" value="1"/>
</dbReference>
<accession>A0A1M4WH25</accession>
<dbReference type="PANTHER" id="PTHR16222">
    <property type="entry name" value="ADP-RIBOSYLGLYCOHYDROLASE"/>
    <property type="match status" value="1"/>
</dbReference>
<organism evidence="2 3">
    <name type="scientific">Lactonifactor longoviformis DSM 17459</name>
    <dbReference type="NCBI Taxonomy" id="1122155"/>
    <lineage>
        <taxon>Bacteria</taxon>
        <taxon>Bacillati</taxon>
        <taxon>Bacillota</taxon>
        <taxon>Clostridia</taxon>
        <taxon>Eubacteriales</taxon>
        <taxon>Clostridiaceae</taxon>
        <taxon>Lactonifactor</taxon>
    </lineage>
</organism>
<keyword evidence="1" id="KW-0479">Metal-binding</keyword>
<dbReference type="GO" id="GO:0046872">
    <property type="term" value="F:metal ion binding"/>
    <property type="evidence" value="ECO:0007669"/>
    <property type="project" value="UniProtKB-KW"/>
</dbReference>
<keyword evidence="2" id="KW-0378">Hydrolase</keyword>
<dbReference type="EMBL" id="FQVI01000006">
    <property type="protein sequence ID" value="SHE80460.1"/>
    <property type="molecule type" value="Genomic_DNA"/>
</dbReference>
<reference evidence="2 3" key="1">
    <citation type="submission" date="2016-11" db="EMBL/GenBank/DDBJ databases">
        <authorList>
            <person name="Jaros S."/>
            <person name="Januszkiewicz K."/>
            <person name="Wedrychowicz H."/>
        </authorList>
    </citation>
    <scope>NUCLEOTIDE SEQUENCE [LARGE SCALE GENOMIC DNA]</scope>
    <source>
        <strain evidence="2 3">DSM 17459</strain>
    </source>
</reference>
<dbReference type="Gene3D" id="1.10.4080.10">
    <property type="entry name" value="ADP-ribosylation/Crystallin J1"/>
    <property type="match status" value="1"/>
</dbReference>
<keyword evidence="3" id="KW-1185">Reference proteome</keyword>
<dbReference type="STRING" id="1122155.SAMN02745158_01611"/>
<evidence type="ECO:0000313" key="3">
    <source>
        <dbReference type="Proteomes" id="UP000184245"/>
    </source>
</evidence>
<evidence type="ECO:0000313" key="2">
    <source>
        <dbReference type="EMBL" id="SHE80460.1"/>
    </source>
</evidence>
<comment type="cofactor">
    <cofactor evidence="1">
        <name>Mg(2+)</name>
        <dbReference type="ChEBI" id="CHEBI:18420"/>
    </cofactor>
    <text evidence="1">Binds 2 magnesium ions per subunit.</text>
</comment>
<dbReference type="GO" id="GO:0016787">
    <property type="term" value="F:hydrolase activity"/>
    <property type="evidence" value="ECO:0007669"/>
    <property type="project" value="UniProtKB-KW"/>
</dbReference>
<name>A0A1M4WH25_9CLOT</name>
<evidence type="ECO:0000256" key="1">
    <source>
        <dbReference type="PIRSR" id="PIRSR605502-1"/>
    </source>
</evidence>
<dbReference type="AlphaFoldDB" id="A0A1M4WH25"/>
<keyword evidence="1" id="KW-0460">Magnesium</keyword>
<dbReference type="OrthoDB" id="9761704at2"/>
<dbReference type="PANTHER" id="PTHR16222:SF12">
    <property type="entry name" value="ADP-RIBOSYLGLYCOHYDROLASE-RELATED"/>
    <property type="match status" value="1"/>
</dbReference>
<dbReference type="RefSeq" id="WP_072850673.1">
    <property type="nucleotide sequence ID" value="NZ_FQVI01000006.1"/>
</dbReference>
<gene>
    <name evidence="2" type="ORF">SAMN02745158_01611</name>
</gene>
<dbReference type="InterPro" id="IPR050792">
    <property type="entry name" value="ADP-ribosylglycohydrolase"/>
</dbReference>
<dbReference type="InterPro" id="IPR036705">
    <property type="entry name" value="Ribosyl_crysJ1_sf"/>
</dbReference>